<gene>
    <name evidence="15" type="ORF">BCV69DRAFT_302948</name>
</gene>
<dbReference type="OrthoDB" id="10253098at2759"/>
<dbReference type="GeneID" id="37016375"/>
<dbReference type="GO" id="GO:0000781">
    <property type="term" value="C:chromosome, telomeric region"/>
    <property type="evidence" value="ECO:0007669"/>
    <property type="project" value="GOC"/>
</dbReference>
<dbReference type="PIRSF" id="PIRSF038084">
    <property type="entry name" value="HAT-B_cat"/>
    <property type="match status" value="1"/>
</dbReference>
<evidence type="ECO:0000259" key="14">
    <source>
        <dbReference type="Pfam" id="PF10394"/>
    </source>
</evidence>
<feature type="binding site" evidence="11">
    <location>
        <position position="289"/>
    </location>
    <ligand>
        <name>acetyl-CoA</name>
        <dbReference type="ChEBI" id="CHEBI:57288"/>
    </ligand>
</feature>
<keyword evidence="9" id="KW-0963">Cytoplasm</keyword>
<dbReference type="GO" id="GO:0005737">
    <property type="term" value="C:cytoplasm"/>
    <property type="evidence" value="ECO:0007669"/>
    <property type="project" value="UniProtKB-SubCell"/>
</dbReference>
<feature type="compositionally biased region" description="Acidic residues" evidence="13">
    <location>
        <begin position="423"/>
        <end position="434"/>
    </location>
</feature>
<dbReference type="STRING" id="1684307.A0A316UG61"/>
<evidence type="ECO:0000256" key="9">
    <source>
        <dbReference type="PIRNR" id="PIRNR038084"/>
    </source>
</evidence>
<dbReference type="EC" id="2.3.1.48" evidence="3 9"/>
<dbReference type="InterPro" id="IPR013523">
    <property type="entry name" value="Hist_AcTrfase_HAT1_C"/>
</dbReference>
<dbReference type="Gene3D" id="3.90.360.10">
    <property type="entry name" value="Histone acetyl transferase 1 (HAT1), N-terminal domain"/>
    <property type="match status" value="1"/>
</dbReference>
<dbReference type="GO" id="GO:0005634">
    <property type="term" value="C:nucleus"/>
    <property type="evidence" value="ECO:0007669"/>
    <property type="project" value="UniProtKB-SubCell"/>
</dbReference>
<proteinExistence type="inferred from homology"/>
<evidence type="ECO:0000256" key="3">
    <source>
        <dbReference type="ARBA" id="ARBA00013184"/>
    </source>
</evidence>
<dbReference type="RefSeq" id="XP_025351406.1">
    <property type="nucleotide sequence ID" value="XM_025494641.1"/>
</dbReference>
<dbReference type="Pfam" id="PF21184">
    <property type="entry name" value="HAT1_C_fung"/>
    <property type="match status" value="1"/>
</dbReference>
<evidence type="ECO:0000256" key="4">
    <source>
        <dbReference type="ARBA" id="ARBA00021268"/>
    </source>
</evidence>
<dbReference type="GO" id="GO:0004402">
    <property type="term" value="F:histone acetyltransferase activity"/>
    <property type="evidence" value="ECO:0007669"/>
    <property type="project" value="UniProtKB-UniRule"/>
</dbReference>
<dbReference type="EMBL" id="KZ819321">
    <property type="protein sequence ID" value="PWN24246.1"/>
    <property type="molecule type" value="Genomic_DNA"/>
</dbReference>
<dbReference type="InterPro" id="IPR017380">
    <property type="entry name" value="Hist_AcTrfase_B-typ_cat-su"/>
</dbReference>
<evidence type="ECO:0000256" key="13">
    <source>
        <dbReference type="SAM" id="MobiDB-lite"/>
    </source>
</evidence>
<evidence type="ECO:0000256" key="2">
    <source>
        <dbReference type="ARBA" id="ARBA00010543"/>
    </source>
</evidence>
<dbReference type="GO" id="GO:0031509">
    <property type="term" value="P:subtelomeric heterochromatin formation"/>
    <property type="evidence" value="ECO:0007669"/>
    <property type="project" value="InterPro"/>
</dbReference>
<feature type="domain" description="Histone acetyl transferase HAT1 N-terminal" evidence="14">
    <location>
        <begin position="7"/>
        <end position="196"/>
    </location>
</feature>
<evidence type="ECO:0000256" key="11">
    <source>
        <dbReference type="PIRSR" id="PIRSR038084-2"/>
    </source>
</evidence>
<comment type="similarity">
    <text evidence="2 9">Belongs to the HAT1 family.</text>
</comment>
<feature type="region of interest" description="Interaction with histone H4 N-terminus" evidence="11">
    <location>
        <begin position="235"/>
        <end position="237"/>
    </location>
</feature>
<feature type="compositionally biased region" description="Gly residues" evidence="13">
    <location>
        <begin position="436"/>
        <end position="455"/>
    </location>
</feature>
<dbReference type="AlphaFoldDB" id="A0A316UG61"/>
<dbReference type="InterPro" id="IPR016181">
    <property type="entry name" value="Acyl_CoA_acyltransferase"/>
</dbReference>
<comment type="subcellular location">
    <subcellularLocation>
        <location evidence="9">Cytoplasm</location>
    </subcellularLocation>
    <subcellularLocation>
        <location evidence="1 9">Nucleus</location>
    </subcellularLocation>
</comment>
<comment type="subunit">
    <text evidence="9">Component of the HAT-B complex composed of at least HAT1 and HAT2. The HAT-B complex binds to histone H4 tail.</text>
</comment>
<sequence length="461" mass="51807">MAESDKWAANANEALSLQLVGAPSPADKLFGPEFTYQVGFGQEETIFGYTRLDIRLSFTPSNLHTLLSVTFSAVNESTTAKIDDIPSILEEYLPEDYTTDAEVFGKRLEEEEKSDFTPFGEKVGEYDVPAAARKGKGKGQGKRSAPGASSSKGTASGSAASNADSDHFEVYRTTWATPGWREFHRRMQLFALLYIEGASYIHEDEENWQWLTTWHKSVDAEGRIKYVFVGYTSLYRFWHYPSSSRLRLSQFLILPPYHKQSHGTHLYQIAYSSTLESDSITELTVEDPNEAFDRLRDTADLKRLLAPGAIIEQMKEEEGGLRSPLDRVRSERWRLKAKIAKRQWSRLIEMIQLMELDPSDPVAIKAYRLQVKARLYRFNKDILTQLTLQERHLKLQETYESLLEGEYGDLVGVDVEPFLDGPGGEDDDDEEDDGGLAQGNGWLGMFGGGGAAGGGGKRRKV</sequence>
<feature type="region of interest" description="Disordered" evidence="13">
    <location>
        <begin position="418"/>
        <end position="461"/>
    </location>
</feature>
<evidence type="ECO:0000256" key="10">
    <source>
        <dbReference type="PIRSR" id="PIRSR038084-1"/>
    </source>
</evidence>
<evidence type="ECO:0000256" key="7">
    <source>
        <dbReference type="ARBA" id="ARBA00023315"/>
    </source>
</evidence>
<reference evidence="15 16" key="1">
    <citation type="journal article" date="2018" name="Mol. Biol. Evol.">
        <title>Broad Genomic Sampling Reveals a Smut Pathogenic Ancestry of the Fungal Clade Ustilaginomycotina.</title>
        <authorList>
            <person name="Kijpornyongpan T."/>
            <person name="Mondo S.J."/>
            <person name="Barry K."/>
            <person name="Sandor L."/>
            <person name="Lee J."/>
            <person name="Lipzen A."/>
            <person name="Pangilinan J."/>
            <person name="LaButti K."/>
            <person name="Hainaut M."/>
            <person name="Henrissat B."/>
            <person name="Grigoriev I.V."/>
            <person name="Spatafora J.W."/>
            <person name="Aime M.C."/>
        </authorList>
    </citation>
    <scope>NUCLEOTIDE SEQUENCE [LARGE SCALE GENOMIC DNA]</scope>
    <source>
        <strain evidence="15 16">MCA 4718</strain>
    </source>
</reference>
<accession>A0A316UG61</accession>
<comment type="function">
    <text evidence="9">Catalytic component of the histone acetylase B (HAT-B) complex. Has intrinsic substrate specificity that modifies lysine in recognition sequence GXGKXG. Involved in DNA double-strand break repair.</text>
</comment>
<evidence type="ECO:0000256" key="5">
    <source>
        <dbReference type="ARBA" id="ARBA00022679"/>
    </source>
</evidence>
<dbReference type="PANTHER" id="PTHR12046">
    <property type="entry name" value="HISTONE ACETYLTRANSFERASE TYPE B CATALYTIC SUBUNIT"/>
    <property type="match status" value="1"/>
</dbReference>
<dbReference type="GO" id="GO:0042393">
    <property type="term" value="F:histone binding"/>
    <property type="evidence" value="ECO:0007669"/>
    <property type="project" value="InterPro"/>
</dbReference>
<feature type="region of interest" description="Disordered" evidence="13">
    <location>
        <begin position="131"/>
        <end position="162"/>
    </location>
</feature>
<feature type="compositionally biased region" description="Low complexity" evidence="13">
    <location>
        <begin position="142"/>
        <end position="162"/>
    </location>
</feature>
<dbReference type="SUPFAM" id="SSF55729">
    <property type="entry name" value="Acyl-CoA N-acyltransferases (Nat)"/>
    <property type="match status" value="1"/>
</dbReference>
<keyword evidence="7 9" id="KW-0012">Acyltransferase</keyword>
<evidence type="ECO:0000313" key="15">
    <source>
        <dbReference type="EMBL" id="PWN24246.1"/>
    </source>
</evidence>
<organism evidence="15 16">
    <name type="scientific">Pseudomicrostroma glucosiphilum</name>
    <dbReference type="NCBI Taxonomy" id="1684307"/>
    <lineage>
        <taxon>Eukaryota</taxon>
        <taxon>Fungi</taxon>
        <taxon>Dikarya</taxon>
        <taxon>Basidiomycota</taxon>
        <taxon>Ustilaginomycotina</taxon>
        <taxon>Exobasidiomycetes</taxon>
        <taxon>Microstromatales</taxon>
        <taxon>Microstromatales incertae sedis</taxon>
        <taxon>Pseudomicrostroma</taxon>
    </lineage>
</organism>
<evidence type="ECO:0000313" key="16">
    <source>
        <dbReference type="Proteomes" id="UP000245942"/>
    </source>
</evidence>
<keyword evidence="16" id="KW-1185">Reference proteome</keyword>
<feature type="binding site" evidence="11">
    <location>
        <begin position="251"/>
        <end position="253"/>
    </location>
    <ligand>
        <name>acetyl-CoA</name>
        <dbReference type="ChEBI" id="CHEBI:57288"/>
    </ligand>
</feature>
<evidence type="ECO:0000256" key="1">
    <source>
        <dbReference type="ARBA" id="ARBA00004123"/>
    </source>
</evidence>
<comment type="catalytic activity">
    <reaction evidence="8 9">
        <text>L-lysyl-[protein] + acetyl-CoA = N(6)-acetyl-L-lysyl-[protein] + CoA + H(+)</text>
        <dbReference type="Rhea" id="RHEA:45948"/>
        <dbReference type="Rhea" id="RHEA-COMP:9752"/>
        <dbReference type="Rhea" id="RHEA-COMP:10731"/>
        <dbReference type="ChEBI" id="CHEBI:15378"/>
        <dbReference type="ChEBI" id="CHEBI:29969"/>
        <dbReference type="ChEBI" id="CHEBI:57287"/>
        <dbReference type="ChEBI" id="CHEBI:57288"/>
        <dbReference type="ChEBI" id="CHEBI:61930"/>
        <dbReference type="EC" id="2.3.1.48"/>
    </reaction>
</comment>
<feature type="active site" description="Proton donor/acceptor" evidence="10">
    <location>
        <position position="286"/>
    </location>
</feature>
<protein>
    <recommendedName>
        <fullName evidence="4 9">Histone acetyltransferase type B catalytic subunit</fullName>
        <ecNumber evidence="3 9">2.3.1.48</ecNumber>
    </recommendedName>
</protein>
<keyword evidence="5 9" id="KW-0808">Transferase</keyword>
<dbReference type="Gene3D" id="1.10.10.390">
    <property type="match status" value="1"/>
</dbReference>
<evidence type="ECO:0000256" key="6">
    <source>
        <dbReference type="ARBA" id="ARBA00023242"/>
    </source>
</evidence>
<dbReference type="Pfam" id="PF10394">
    <property type="entry name" value="Hat1_N"/>
    <property type="match status" value="1"/>
</dbReference>
<evidence type="ECO:0000256" key="12">
    <source>
        <dbReference type="PIRSR" id="PIRSR038084-3"/>
    </source>
</evidence>
<dbReference type="Gene3D" id="3.40.630.30">
    <property type="match status" value="1"/>
</dbReference>
<name>A0A316UG61_9BASI</name>
<dbReference type="InterPro" id="IPR019467">
    <property type="entry name" value="Hat1_N"/>
</dbReference>
<dbReference type="Proteomes" id="UP000245942">
    <property type="component" value="Unassembled WGS sequence"/>
</dbReference>
<keyword evidence="6 9" id="KW-0539">Nucleus</keyword>
<feature type="site" description="Interaction with histone H4 N-terminus" evidence="12">
    <location>
        <position position="208"/>
    </location>
</feature>
<evidence type="ECO:0000256" key="8">
    <source>
        <dbReference type="ARBA" id="ARBA00048017"/>
    </source>
</evidence>
<dbReference type="InterPro" id="IPR037113">
    <property type="entry name" value="Hat1_N_sf"/>
</dbReference>